<evidence type="ECO:0000313" key="3">
    <source>
        <dbReference type="Proteomes" id="UP001634394"/>
    </source>
</evidence>
<reference evidence="2 3" key="1">
    <citation type="submission" date="2024-11" db="EMBL/GenBank/DDBJ databases">
        <title>Chromosome-level genome assembly of the freshwater bivalve Anodonta woodiana.</title>
        <authorList>
            <person name="Chen X."/>
        </authorList>
    </citation>
    <scope>NUCLEOTIDE SEQUENCE [LARGE SCALE GENOMIC DNA]</scope>
    <source>
        <strain evidence="2">MN2024</strain>
        <tissue evidence="2">Gills</tissue>
    </source>
</reference>
<keyword evidence="1" id="KW-0175">Coiled coil</keyword>
<evidence type="ECO:0008006" key="4">
    <source>
        <dbReference type="Google" id="ProtNLM"/>
    </source>
</evidence>
<proteinExistence type="predicted"/>
<accession>A0ABD3UYR8</accession>
<keyword evidence="3" id="KW-1185">Reference proteome</keyword>
<protein>
    <recommendedName>
        <fullName evidence="4">RAB6-interacting golgin</fullName>
    </recommendedName>
</protein>
<gene>
    <name evidence="2" type="ORF">ACJMK2_013850</name>
</gene>
<dbReference type="EMBL" id="JBJQND010000014">
    <property type="protein sequence ID" value="KAL3854586.1"/>
    <property type="molecule type" value="Genomic_DNA"/>
</dbReference>
<comment type="caution">
    <text evidence="2">The sequence shown here is derived from an EMBL/GenBank/DDBJ whole genome shotgun (WGS) entry which is preliminary data.</text>
</comment>
<dbReference type="AlphaFoldDB" id="A0ABD3UYR8"/>
<sequence>MPILIRRKQKRRMRIQTQKEKKRELALEEVEELKSKKLCIEADIASLHASSVQKAKEAELKGLIVLVTESNALRRRAEEKMTMVVSLFKMIEEKKKEIK</sequence>
<evidence type="ECO:0000256" key="1">
    <source>
        <dbReference type="SAM" id="Coils"/>
    </source>
</evidence>
<organism evidence="2 3">
    <name type="scientific">Sinanodonta woodiana</name>
    <name type="common">Chinese pond mussel</name>
    <name type="synonym">Anodonta woodiana</name>
    <dbReference type="NCBI Taxonomy" id="1069815"/>
    <lineage>
        <taxon>Eukaryota</taxon>
        <taxon>Metazoa</taxon>
        <taxon>Spiralia</taxon>
        <taxon>Lophotrochozoa</taxon>
        <taxon>Mollusca</taxon>
        <taxon>Bivalvia</taxon>
        <taxon>Autobranchia</taxon>
        <taxon>Heteroconchia</taxon>
        <taxon>Palaeoheterodonta</taxon>
        <taxon>Unionida</taxon>
        <taxon>Unionoidea</taxon>
        <taxon>Unionidae</taxon>
        <taxon>Unioninae</taxon>
        <taxon>Sinanodonta</taxon>
    </lineage>
</organism>
<dbReference type="Proteomes" id="UP001634394">
    <property type="component" value="Unassembled WGS sequence"/>
</dbReference>
<name>A0ABD3UYR8_SINWO</name>
<evidence type="ECO:0000313" key="2">
    <source>
        <dbReference type="EMBL" id="KAL3854586.1"/>
    </source>
</evidence>
<feature type="coiled-coil region" evidence="1">
    <location>
        <begin position="16"/>
        <end position="43"/>
    </location>
</feature>